<evidence type="ECO:0000256" key="1">
    <source>
        <dbReference type="ARBA" id="ARBA00022598"/>
    </source>
</evidence>
<dbReference type="SUPFAM" id="SSF56059">
    <property type="entry name" value="Glutathione synthetase ATP-binding domain-like"/>
    <property type="match status" value="2"/>
</dbReference>
<protein>
    <recommendedName>
        <fullName evidence="5">ATP-grasp domain-containing protein</fullName>
    </recommendedName>
</protein>
<proteinExistence type="predicted"/>
<dbReference type="AlphaFoldDB" id="A0A5P2B4W5"/>
<dbReference type="PANTHER" id="PTHR43585">
    <property type="entry name" value="FUMIPYRROLE BIOSYNTHESIS PROTEIN C"/>
    <property type="match status" value="1"/>
</dbReference>
<reference evidence="6 7" key="1">
    <citation type="submission" date="2018-05" db="EMBL/GenBank/DDBJ databases">
        <title>Streptomyces venezuelae.</title>
        <authorList>
            <person name="Kim W."/>
            <person name="Lee N."/>
            <person name="Cho B.-K."/>
        </authorList>
    </citation>
    <scope>NUCLEOTIDE SEQUENCE [LARGE SCALE GENOMIC DNA]</scope>
    <source>
        <strain evidence="6 7">ATCC 14583</strain>
    </source>
</reference>
<dbReference type="SMART" id="SM01209">
    <property type="entry name" value="GARS_A"/>
    <property type="match status" value="1"/>
</dbReference>
<dbReference type="OrthoDB" id="6964321at2"/>
<dbReference type="Gene3D" id="3.30.470.20">
    <property type="entry name" value="ATP-grasp fold, B domain"/>
    <property type="match status" value="2"/>
</dbReference>
<sequence>MTAPPPLTDWDTGERPRLLMVMPYRQLVRKARAEGFWVGAVWDPRLQTPGYLDDVRAAADLFVTVDFADPELLRRTLRDVATEHRASAILHLGREETMVTAHEVAEELRAEVNPTAAIRFLSDKHAMRELLARRELSPVVYESAPSRREVPSAVERVGLPAVVKPVALAGSRGVFLWREPRDLAAWTALVDTYGYEGPFLVEEYLRGPEYSVETLSQDGVHQVVGITEKVLGPPPLFVEVGHVHPAPLPPERAQAVEELAVRFLTVCGYRFGPAHTEVIWTERGPRVVESQARLGGDRIPRLIELAGGLDVERAIFAGLARAPAEVPEPTATAAVRFFTFPPGRVDAIRGLQRLQRQSYVDELTLRLRPGDTVDEVRDSKARQGHVIVSGATPEQARSRLAEALATLEVVVDGTPVRADGRAVKSPAAPGADAQVVFVGYNAAYLRAIDGSVPDGSVVVLEEPDIIRKRDLRDAAARFGCLDRIVPAHYQQSAGALDLAADLEAARPVAAVVPGLEYAVPAAAALAEKLGLPGATEPAARALRDKVRLREVCDAGGVRGPRWREVHGPEDILAFAGGGPVVVKPANRQASVGVQLLDSVDAATAAAAWERTSSAAEYEQVPDRHLAWRFLAEERLRGPEYSVEALVRQGEIIFHNVTAKTVIPGPYPVELGHLLPAPLDRDTRAAFEEAMRLLVAATGYRTGILHAEWILTASGPALVECAGRCPGDYLIDLNDLAYGTRIRLALIDLLAGRPVTLPRTAQRTSAIRFLAADPGTVTAVEGADAARALPGVRTVEIDVEPGQEVRPWASSWDRAGHVIATGPDADSARRSVLDADAAIHITTE</sequence>
<keyword evidence="3 4" id="KW-0067">ATP-binding</keyword>
<evidence type="ECO:0000313" key="7">
    <source>
        <dbReference type="Proteomes" id="UP000323046"/>
    </source>
</evidence>
<name>A0A5P2B4W5_STRVZ</name>
<feature type="domain" description="ATP-grasp" evidence="5">
    <location>
        <begin position="128"/>
        <end position="320"/>
    </location>
</feature>
<dbReference type="Pfam" id="PF18603">
    <property type="entry name" value="LAL_C2"/>
    <property type="match status" value="2"/>
</dbReference>
<dbReference type="InterPro" id="IPR052032">
    <property type="entry name" value="ATP-dep_AA_Ligase"/>
</dbReference>
<dbReference type="PANTHER" id="PTHR43585:SF2">
    <property type="entry name" value="ATP-GRASP ENZYME FSQD"/>
    <property type="match status" value="1"/>
</dbReference>
<evidence type="ECO:0000256" key="3">
    <source>
        <dbReference type="ARBA" id="ARBA00022840"/>
    </source>
</evidence>
<dbReference type="EMBL" id="CP029193">
    <property type="protein sequence ID" value="QES25612.1"/>
    <property type="molecule type" value="Genomic_DNA"/>
</dbReference>
<accession>A0A5P2B4W5</accession>
<dbReference type="Proteomes" id="UP000323046">
    <property type="component" value="Chromosome"/>
</dbReference>
<keyword evidence="2 4" id="KW-0547">Nucleotide-binding</keyword>
<dbReference type="RefSeq" id="WP_150164753.1">
    <property type="nucleotide sequence ID" value="NZ_CP029193.1"/>
</dbReference>
<dbReference type="InterPro" id="IPR013815">
    <property type="entry name" value="ATP_grasp_subdomain_1"/>
</dbReference>
<evidence type="ECO:0000256" key="4">
    <source>
        <dbReference type="PROSITE-ProRule" id="PRU00409"/>
    </source>
</evidence>
<dbReference type="Gene3D" id="3.30.1490.20">
    <property type="entry name" value="ATP-grasp fold, A domain"/>
    <property type="match status" value="1"/>
</dbReference>
<evidence type="ECO:0000256" key="2">
    <source>
        <dbReference type="ARBA" id="ARBA00022741"/>
    </source>
</evidence>
<dbReference type="InterPro" id="IPR011761">
    <property type="entry name" value="ATP-grasp"/>
</dbReference>
<feature type="domain" description="ATP-grasp" evidence="5">
    <location>
        <begin position="549"/>
        <end position="750"/>
    </location>
</feature>
<keyword evidence="1" id="KW-0436">Ligase</keyword>
<dbReference type="GO" id="GO:0016874">
    <property type="term" value="F:ligase activity"/>
    <property type="evidence" value="ECO:0007669"/>
    <property type="project" value="UniProtKB-KW"/>
</dbReference>
<evidence type="ECO:0000313" key="6">
    <source>
        <dbReference type="EMBL" id="QES25612.1"/>
    </source>
</evidence>
<evidence type="ECO:0000259" key="5">
    <source>
        <dbReference type="PROSITE" id="PS50975"/>
    </source>
</evidence>
<dbReference type="GO" id="GO:0046872">
    <property type="term" value="F:metal ion binding"/>
    <property type="evidence" value="ECO:0007669"/>
    <property type="project" value="InterPro"/>
</dbReference>
<dbReference type="PROSITE" id="PS50975">
    <property type="entry name" value="ATP_GRASP"/>
    <property type="match status" value="2"/>
</dbReference>
<dbReference type="GO" id="GO:0005524">
    <property type="term" value="F:ATP binding"/>
    <property type="evidence" value="ECO:0007669"/>
    <property type="project" value="UniProtKB-UniRule"/>
</dbReference>
<gene>
    <name evidence="6" type="ORF">DEJ47_03320</name>
</gene>
<organism evidence="6 7">
    <name type="scientific">Streptomyces venezuelae</name>
    <dbReference type="NCBI Taxonomy" id="54571"/>
    <lineage>
        <taxon>Bacteria</taxon>
        <taxon>Bacillati</taxon>
        <taxon>Actinomycetota</taxon>
        <taxon>Actinomycetes</taxon>
        <taxon>Kitasatosporales</taxon>
        <taxon>Streptomycetaceae</taxon>
        <taxon>Streptomyces</taxon>
    </lineage>
</organism>
<keyword evidence="7" id="KW-1185">Reference proteome</keyword>
<dbReference type="InterPro" id="IPR040570">
    <property type="entry name" value="LAL_C2"/>
</dbReference>
<dbReference type="Pfam" id="PF13535">
    <property type="entry name" value="ATP-grasp_4"/>
    <property type="match status" value="2"/>
</dbReference>
<dbReference type="Gene3D" id="3.40.50.20">
    <property type="match status" value="2"/>
</dbReference>